<dbReference type="EMBL" id="KV440972">
    <property type="protein sequence ID" value="OAD80183.1"/>
    <property type="molecule type" value="Genomic_DNA"/>
</dbReference>
<evidence type="ECO:0000313" key="1">
    <source>
        <dbReference type="EMBL" id="OAD80183.1"/>
    </source>
</evidence>
<reference evidence="2" key="1">
    <citation type="submission" date="2015-06" db="EMBL/GenBank/DDBJ databases">
        <title>Expansion of signal transduction pathways in fungi by whole-genome duplication.</title>
        <authorList>
            <consortium name="DOE Joint Genome Institute"/>
            <person name="Corrochano L.M."/>
            <person name="Kuo A."/>
            <person name="Marcet-Houben M."/>
            <person name="Polaino S."/>
            <person name="Salamov A."/>
            <person name="Villalobos J.M."/>
            <person name="Alvarez M.I."/>
            <person name="Avalos J."/>
            <person name="Benito E.P."/>
            <person name="Benoit I."/>
            <person name="Burger G."/>
            <person name="Camino L.P."/>
            <person name="Canovas D."/>
            <person name="Cerda-Olmedo E."/>
            <person name="Cheng J.-F."/>
            <person name="Dominguez A."/>
            <person name="Elias M."/>
            <person name="Eslava A.P."/>
            <person name="Glaser F."/>
            <person name="Grimwood J."/>
            <person name="Gutierrez G."/>
            <person name="Heitman J."/>
            <person name="Henrissat B."/>
            <person name="Iturriaga E.A."/>
            <person name="Lang B.F."/>
            <person name="Lavin J.L."/>
            <person name="Lee S."/>
            <person name="Li W."/>
            <person name="Lindquist E."/>
            <person name="Lopez-Garcia S."/>
            <person name="Luque E.M."/>
            <person name="Marcos A.T."/>
            <person name="Martin J."/>
            <person name="McCluskey K."/>
            <person name="Medina H.R."/>
            <person name="Miralles-Duran A."/>
            <person name="Miyazaki A."/>
            <person name="Munoz-Torres E."/>
            <person name="Oguiza J.A."/>
            <person name="Ohm R."/>
            <person name="Olmedo M."/>
            <person name="Orejas M."/>
            <person name="Ortiz-Castellanos L."/>
            <person name="Pisabarro A.G."/>
            <person name="Rodriguez-Romero J."/>
            <person name="Ruiz-Herrera J."/>
            <person name="Ruiz-Vazquez R."/>
            <person name="Sanz C."/>
            <person name="Schackwitz W."/>
            <person name="Schmutz J."/>
            <person name="Shahriari M."/>
            <person name="Shelest E."/>
            <person name="Silva-Franco F."/>
            <person name="Soanes D."/>
            <person name="Syed K."/>
            <person name="Tagua V.G."/>
            <person name="Talbot N.J."/>
            <person name="Thon M."/>
            <person name="De vries R.P."/>
            <person name="Wiebenga A."/>
            <person name="Yadav J.S."/>
            <person name="Braun E.L."/>
            <person name="Baker S."/>
            <person name="Garre V."/>
            <person name="Horwitz B."/>
            <person name="Torres-Martinez S."/>
            <person name="Idnurm A."/>
            <person name="Herrera-Estrella A."/>
            <person name="Gabaldon T."/>
            <person name="Grigoriev I.V."/>
        </authorList>
    </citation>
    <scope>NUCLEOTIDE SEQUENCE [LARGE SCALE GENOMIC DNA]</scope>
    <source>
        <strain evidence="2">NRRL 1555(-)</strain>
    </source>
</reference>
<keyword evidence="2" id="KW-1185">Reference proteome</keyword>
<dbReference type="InParanoid" id="A0A162V5R1"/>
<dbReference type="AlphaFoldDB" id="A0A162V5R1"/>
<protein>
    <submittedName>
        <fullName evidence="1">Uncharacterized protein</fullName>
    </submittedName>
</protein>
<organism evidence="1 2">
    <name type="scientific">Phycomyces blakesleeanus (strain ATCC 8743b / DSM 1359 / FGSC 10004 / NBRC 33097 / NRRL 1555)</name>
    <dbReference type="NCBI Taxonomy" id="763407"/>
    <lineage>
        <taxon>Eukaryota</taxon>
        <taxon>Fungi</taxon>
        <taxon>Fungi incertae sedis</taxon>
        <taxon>Mucoromycota</taxon>
        <taxon>Mucoromycotina</taxon>
        <taxon>Mucoromycetes</taxon>
        <taxon>Mucorales</taxon>
        <taxon>Phycomycetaceae</taxon>
        <taxon>Phycomyces</taxon>
    </lineage>
</organism>
<proteinExistence type="predicted"/>
<name>A0A162V5R1_PHYB8</name>
<evidence type="ECO:0000313" key="2">
    <source>
        <dbReference type="Proteomes" id="UP000077315"/>
    </source>
</evidence>
<sequence>MFASQINGDAICTGAKIISREYASVCLYMPSFRSAYVYARLTAKHNQKPRKTLLFLFLCEKYAANCHYGPANEFVKIHEYFGGLFHSDFEYEAEGFRALRSTSFFDEKLVVLHFGVLIHRVSYFEAQEQDVEHRWT</sequence>
<gene>
    <name evidence="1" type="ORF">PHYBLDRAFT_163218</name>
</gene>
<dbReference type="Proteomes" id="UP000077315">
    <property type="component" value="Unassembled WGS sequence"/>
</dbReference>
<dbReference type="VEuPathDB" id="FungiDB:PHYBLDRAFT_163218"/>
<dbReference type="RefSeq" id="XP_018298223.1">
    <property type="nucleotide sequence ID" value="XM_018434755.1"/>
</dbReference>
<accession>A0A162V5R1</accession>
<dbReference type="GeneID" id="28995661"/>